<evidence type="ECO:0000313" key="1">
    <source>
        <dbReference type="EMBL" id="AMK55091.1"/>
    </source>
</evidence>
<name>A0A140DWR4_9FIRM</name>
<dbReference type="STRING" id="1702221.AALO17_19570"/>
<dbReference type="EMBL" id="CP011391">
    <property type="protein sequence ID" value="AMK55091.1"/>
    <property type="molecule type" value="Genomic_DNA"/>
</dbReference>
<accession>A0A140DWR4</accession>
<protein>
    <submittedName>
        <fullName evidence="1">Uncharacterized protein</fullName>
    </submittedName>
</protein>
<proteinExistence type="predicted"/>
<dbReference type="Proteomes" id="UP000069771">
    <property type="component" value="Chromosome"/>
</dbReference>
<dbReference type="AlphaFoldDB" id="A0A140DWR4"/>
<dbReference type="KEGG" id="fro:AALO17_19570"/>
<gene>
    <name evidence="1" type="ORF">AALO17_19570</name>
</gene>
<reference evidence="1 2" key="1">
    <citation type="journal article" date="2016" name="Gut Pathog.">
        <title>Whole genome sequencing of "Faecalibaculum rodentium" ALO17, isolated from C57BL/6J laboratory mouse feces.</title>
        <authorList>
            <person name="Lim S."/>
            <person name="Chang D.H."/>
            <person name="Ahn S."/>
            <person name="Kim B.C."/>
        </authorList>
    </citation>
    <scope>NUCLEOTIDE SEQUENCE [LARGE SCALE GENOMIC DNA]</scope>
    <source>
        <strain evidence="1 2">Alo17</strain>
    </source>
</reference>
<organism evidence="1 2">
    <name type="scientific">Faecalibaculum rodentium</name>
    <dbReference type="NCBI Taxonomy" id="1702221"/>
    <lineage>
        <taxon>Bacteria</taxon>
        <taxon>Bacillati</taxon>
        <taxon>Bacillota</taxon>
        <taxon>Erysipelotrichia</taxon>
        <taxon>Erysipelotrichales</taxon>
        <taxon>Erysipelotrichaceae</taxon>
        <taxon>Faecalibaculum</taxon>
    </lineage>
</organism>
<sequence>MFLDMIVLLYVHKTMYRRQIPGGRVADDAFSSQLSVTHIA</sequence>
<evidence type="ECO:0000313" key="2">
    <source>
        <dbReference type="Proteomes" id="UP000069771"/>
    </source>
</evidence>
<keyword evidence="2" id="KW-1185">Reference proteome</keyword>